<evidence type="ECO:0000313" key="3">
    <source>
        <dbReference type="EMBL" id="VFU13498.1"/>
    </source>
</evidence>
<dbReference type="SUPFAM" id="SSF46689">
    <property type="entry name" value="Homeodomain-like"/>
    <property type="match status" value="1"/>
</dbReference>
<accession>A0A485LY51</accession>
<sequence>MTGKRVILEKSGGRRISFYAEVGSYFTAEGDFHDAAFRSSLRDQLTKAGGDGQSDDTRLDAQGKWLSSYLSDILTYLLEKGMAQAAVRLSVAAMDEAGKMGVTSVVLPPKLLGEIMQSVSPAAPEKPQHRQSADEKRRMIYSAALKIFSEEGYHQATMEKIAALSGVAKGTVYTYFKSKEELLDQLLEEYYHEIVKKISDICSQDTDILQQIRELIVFWVHFIETNPLVYRLIQSEAIFQRPGGKTMFYDYIVSHLPMLKERIVALNREHRLKTTSFYSTFYGALGFIDGVAQRWFRCQMDYPLTDEIPVILEVLLNGFVGEQSGKTRYFPPPEPLRKDIP</sequence>
<dbReference type="SUPFAM" id="SSF48498">
    <property type="entry name" value="Tetracyclin repressor-like, C-terminal domain"/>
    <property type="match status" value="1"/>
</dbReference>
<feature type="domain" description="HTH tetR-type" evidence="2">
    <location>
        <begin position="134"/>
        <end position="194"/>
    </location>
</feature>
<organism evidence="3">
    <name type="scientific">anaerobic digester metagenome</name>
    <dbReference type="NCBI Taxonomy" id="1263854"/>
    <lineage>
        <taxon>unclassified sequences</taxon>
        <taxon>metagenomes</taxon>
        <taxon>ecological metagenomes</taxon>
    </lineage>
</organism>
<protein>
    <submittedName>
        <fullName evidence="3">Transcriptional regulator, TetR family</fullName>
    </submittedName>
</protein>
<dbReference type="PANTHER" id="PTHR43479:SF11">
    <property type="entry name" value="ACREF_ENVCD OPERON REPRESSOR-RELATED"/>
    <property type="match status" value="1"/>
</dbReference>
<dbReference type="AlphaFoldDB" id="A0A485LY51"/>
<dbReference type="PROSITE" id="PS50977">
    <property type="entry name" value="HTH_TETR_2"/>
    <property type="match status" value="1"/>
</dbReference>
<dbReference type="GO" id="GO:0003677">
    <property type="term" value="F:DNA binding"/>
    <property type="evidence" value="ECO:0007669"/>
    <property type="project" value="UniProtKB-KW"/>
</dbReference>
<name>A0A485LY51_9ZZZZ</name>
<proteinExistence type="predicted"/>
<evidence type="ECO:0000256" key="1">
    <source>
        <dbReference type="ARBA" id="ARBA00023125"/>
    </source>
</evidence>
<keyword evidence="1" id="KW-0238">DNA-binding</keyword>
<dbReference type="InterPro" id="IPR050624">
    <property type="entry name" value="HTH-type_Tx_Regulator"/>
</dbReference>
<dbReference type="PANTHER" id="PTHR43479">
    <property type="entry name" value="ACREF/ENVCD OPERON REPRESSOR-RELATED"/>
    <property type="match status" value="1"/>
</dbReference>
<dbReference type="PROSITE" id="PS01081">
    <property type="entry name" value="HTH_TETR_1"/>
    <property type="match status" value="1"/>
</dbReference>
<reference evidence="3" key="1">
    <citation type="submission" date="2019-03" db="EMBL/GenBank/DDBJ databases">
        <authorList>
            <person name="Hao L."/>
        </authorList>
    </citation>
    <scope>NUCLEOTIDE SEQUENCE</scope>
</reference>
<dbReference type="InterPro" id="IPR001647">
    <property type="entry name" value="HTH_TetR"/>
</dbReference>
<dbReference type="EMBL" id="CAADRM010000080">
    <property type="protein sequence ID" value="VFU13498.1"/>
    <property type="molecule type" value="Genomic_DNA"/>
</dbReference>
<dbReference type="InterPro" id="IPR023772">
    <property type="entry name" value="DNA-bd_HTH_TetR-type_CS"/>
</dbReference>
<dbReference type="PRINTS" id="PR00455">
    <property type="entry name" value="HTHTETR"/>
</dbReference>
<dbReference type="Pfam" id="PF00440">
    <property type="entry name" value="TetR_N"/>
    <property type="match status" value="1"/>
</dbReference>
<gene>
    <name evidence="3" type="ORF">SCFA_190048</name>
</gene>
<evidence type="ECO:0000259" key="2">
    <source>
        <dbReference type="PROSITE" id="PS50977"/>
    </source>
</evidence>
<dbReference type="Gene3D" id="1.10.357.10">
    <property type="entry name" value="Tetracycline Repressor, domain 2"/>
    <property type="match status" value="1"/>
</dbReference>
<dbReference type="InterPro" id="IPR009057">
    <property type="entry name" value="Homeodomain-like_sf"/>
</dbReference>
<dbReference type="InterPro" id="IPR036271">
    <property type="entry name" value="Tet_transcr_reg_TetR-rel_C_sf"/>
</dbReference>